<evidence type="ECO:0000313" key="10">
    <source>
        <dbReference type="Proteomes" id="UP000184532"/>
    </source>
</evidence>
<keyword evidence="2 6" id="KW-0805">Transcription regulation</keyword>
<dbReference type="PANTHER" id="PTHR43133">
    <property type="entry name" value="RNA POLYMERASE ECF-TYPE SIGMA FACTO"/>
    <property type="match status" value="1"/>
</dbReference>
<reference evidence="10" key="1">
    <citation type="submission" date="2016-11" db="EMBL/GenBank/DDBJ databases">
        <authorList>
            <person name="Varghese N."/>
            <person name="Submissions S."/>
        </authorList>
    </citation>
    <scope>NUCLEOTIDE SEQUENCE [LARGE SCALE GENOMIC DNA]</scope>
    <source>
        <strain evidence="10">DSM 22638</strain>
    </source>
</reference>
<evidence type="ECO:0000313" key="9">
    <source>
        <dbReference type="EMBL" id="SHH02406.1"/>
    </source>
</evidence>
<keyword evidence="3 6" id="KW-0731">Sigma factor</keyword>
<dbReference type="InterPro" id="IPR039425">
    <property type="entry name" value="RNA_pol_sigma-70-like"/>
</dbReference>
<evidence type="ECO:0000259" key="8">
    <source>
        <dbReference type="Pfam" id="PF08281"/>
    </source>
</evidence>
<dbReference type="PROSITE" id="PS01063">
    <property type="entry name" value="SIGMA70_ECF"/>
    <property type="match status" value="1"/>
</dbReference>
<dbReference type="EMBL" id="FQWL01000008">
    <property type="protein sequence ID" value="SHH02406.1"/>
    <property type="molecule type" value="Genomic_DNA"/>
</dbReference>
<dbReference type="PANTHER" id="PTHR43133:SF45">
    <property type="entry name" value="RNA POLYMERASE ECF-TYPE SIGMA FACTOR"/>
    <property type="match status" value="1"/>
</dbReference>
<comment type="similarity">
    <text evidence="1 6">Belongs to the sigma-70 factor family. ECF subfamily.</text>
</comment>
<evidence type="ECO:0000256" key="6">
    <source>
        <dbReference type="RuleBase" id="RU000716"/>
    </source>
</evidence>
<evidence type="ECO:0000256" key="3">
    <source>
        <dbReference type="ARBA" id="ARBA00023082"/>
    </source>
</evidence>
<accession>A0A1M5PKV6</accession>
<dbReference type="Gene3D" id="1.10.10.10">
    <property type="entry name" value="Winged helix-like DNA-binding domain superfamily/Winged helix DNA-binding domain"/>
    <property type="match status" value="1"/>
</dbReference>
<protein>
    <recommendedName>
        <fullName evidence="6">RNA polymerase sigma factor</fullName>
    </recommendedName>
</protein>
<gene>
    <name evidence="9" type="ORF">SAMN04488116_3253</name>
</gene>
<dbReference type="GO" id="GO:0006352">
    <property type="term" value="P:DNA-templated transcription initiation"/>
    <property type="evidence" value="ECO:0007669"/>
    <property type="project" value="InterPro"/>
</dbReference>
<evidence type="ECO:0000256" key="4">
    <source>
        <dbReference type="ARBA" id="ARBA00023125"/>
    </source>
</evidence>
<dbReference type="AlphaFoldDB" id="A0A1M5PKV6"/>
<sequence>MKQTVDQPNIAAIVNGDSHEFSKLVETYKHMVFTLAMRTLKTREEAEEVAQDTFVKVFKSIKHFKGDAKLSSWIYRIAYNTCLDRLKKYKKEMQNRPMEEINAFEVAEIQNALTGMIQKERLELIKKCIDQLLPTDAALLTLFYFEDKNLNEMAEVLEMSANTAKVKLHRARTRLGVIIKEQLEPETIGSYGQG</sequence>
<dbReference type="InterPro" id="IPR000838">
    <property type="entry name" value="RNA_pol_sigma70_ECF_CS"/>
</dbReference>
<dbReference type="InterPro" id="IPR036388">
    <property type="entry name" value="WH-like_DNA-bd_sf"/>
</dbReference>
<feature type="domain" description="RNA polymerase sigma-70 region 2" evidence="7">
    <location>
        <begin position="24"/>
        <end position="91"/>
    </location>
</feature>
<evidence type="ECO:0000256" key="2">
    <source>
        <dbReference type="ARBA" id="ARBA00023015"/>
    </source>
</evidence>
<organism evidence="9 10">
    <name type="scientific">Flagellimonas flava</name>
    <dbReference type="NCBI Taxonomy" id="570519"/>
    <lineage>
        <taxon>Bacteria</taxon>
        <taxon>Pseudomonadati</taxon>
        <taxon>Bacteroidota</taxon>
        <taxon>Flavobacteriia</taxon>
        <taxon>Flavobacteriales</taxon>
        <taxon>Flavobacteriaceae</taxon>
        <taxon>Flagellimonas</taxon>
    </lineage>
</organism>
<dbReference type="SUPFAM" id="SSF88946">
    <property type="entry name" value="Sigma2 domain of RNA polymerase sigma factors"/>
    <property type="match status" value="1"/>
</dbReference>
<feature type="domain" description="RNA polymerase sigma factor 70 region 4 type 2" evidence="8">
    <location>
        <begin position="123"/>
        <end position="175"/>
    </location>
</feature>
<dbReference type="STRING" id="570519.SAMN04488116_3253"/>
<dbReference type="InterPro" id="IPR014284">
    <property type="entry name" value="RNA_pol_sigma-70_dom"/>
</dbReference>
<dbReference type="OrthoDB" id="1027298at2"/>
<dbReference type="InterPro" id="IPR013324">
    <property type="entry name" value="RNA_pol_sigma_r3/r4-like"/>
</dbReference>
<dbReference type="RefSeq" id="WP_073181553.1">
    <property type="nucleotide sequence ID" value="NZ_FQWL01000008.1"/>
</dbReference>
<dbReference type="SUPFAM" id="SSF88659">
    <property type="entry name" value="Sigma3 and sigma4 domains of RNA polymerase sigma factors"/>
    <property type="match status" value="1"/>
</dbReference>
<dbReference type="InterPro" id="IPR013325">
    <property type="entry name" value="RNA_pol_sigma_r2"/>
</dbReference>
<keyword evidence="10" id="KW-1185">Reference proteome</keyword>
<dbReference type="Pfam" id="PF04542">
    <property type="entry name" value="Sigma70_r2"/>
    <property type="match status" value="1"/>
</dbReference>
<keyword evidence="5 6" id="KW-0804">Transcription</keyword>
<proteinExistence type="inferred from homology"/>
<dbReference type="Pfam" id="PF08281">
    <property type="entry name" value="Sigma70_r4_2"/>
    <property type="match status" value="1"/>
</dbReference>
<evidence type="ECO:0000256" key="1">
    <source>
        <dbReference type="ARBA" id="ARBA00010641"/>
    </source>
</evidence>
<name>A0A1M5PKV6_9FLAO</name>
<dbReference type="NCBIfam" id="TIGR02937">
    <property type="entry name" value="sigma70-ECF"/>
    <property type="match status" value="1"/>
</dbReference>
<evidence type="ECO:0000259" key="7">
    <source>
        <dbReference type="Pfam" id="PF04542"/>
    </source>
</evidence>
<keyword evidence="4 6" id="KW-0238">DNA-binding</keyword>
<dbReference type="InterPro" id="IPR007627">
    <property type="entry name" value="RNA_pol_sigma70_r2"/>
</dbReference>
<dbReference type="Proteomes" id="UP000184532">
    <property type="component" value="Unassembled WGS sequence"/>
</dbReference>
<evidence type="ECO:0000256" key="5">
    <source>
        <dbReference type="ARBA" id="ARBA00023163"/>
    </source>
</evidence>
<dbReference type="GO" id="GO:0016987">
    <property type="term" value="F:sigma factor activity"/>
    <property type="evidence" value="ECO:0007669"/>
    <property type="project" value="UniProtKB-KW"/>
</dbReference>
<dbReference type="InterPro" id="IPR013249">
    <property type="entry name" value="RNA_pol_sigma70_r4_t2"/>
</dbReference>
<dbReference type="GO" id="GO:0003677">
    <property type="term" value="F:DNA binding"/>
    <property type="evidence" value="ECO:0007669"/>
    <property type="project" value="UniProtKB-KW"/>
</dbReference>
<dbReference type="Gene3D" id="1.10.1740.10">
    <property type="match status" value="1"/>
</dbReference>